<name>A0ABR4BTE7_9HELO</name>
<sequence>MSTQAFLYDPLLEPDSFRILHLQPSPDRTAQIHCTLEHTRLSAYDYDIIVQYTALSYVWGDASDQRIVHVNGQPVSITRNLYDALECLRDEKRVSYIWADAICINQLDLLERNSQVRQMGRIFSTATHTVIFLGQSSRNLDVIILQFSSIVEPQRVFSPTQFEHVRRPFGFVMAQPWWGRVWTLQELVLSKDPFIQCGLTRMRWDNFLKFVSLFARSAPPLLDIKGSGAGFMNHVMEIRNSYMLNALGVPGSEVAKLTNLVKSRRGFGASDPRDIVFAQLGLTSSEGTQNNLKVDYRNTTASVYAEMTYQMLAEKRDTFSELERRNATSHPLNLPSWVPDWSTSWQRPPRQSVVREAFGRESRGVYGTWKRVNVKRNKYALSMNMILAGEIVQMGRAIGLNFHEEVPLSGYFDPGINPNIDSGALQDILKVWTESGGYRSYPPLVYSGVGKMLHAWATTIGLPKENMLPTDDIDPISLTYHRILSRELEQVKTVIENPLLLLSINQGFTASPDASLLAGKTRGRLIATDLFCTIKCKYPQDQQKEIYQIIPVPEMSQVGDIIANIDLCDLTDLLVIRPIDLTGPESDRLPLTYKVIGTCHMNGGIKGSYDISTLCDTVTLV</sequence>
<feature type="domain" description="Heterokaryon incompatibility" evidence="1">
    <location>
        <begin position="52"/>
        <end position="186"/>
    </location>
</feature>
<dbReference type="EMBL" id="JAZHXI010000020">
    <property type="protein sequence ID" value="KAL2060929.1"/>
    <property type="molecule type" value="Genomic_DNA"/>
</dbReference>
<evidence type="ECO:0000259" key="1">
    <source>
        <dbReference type="Pfam" id="PF06985"/>
    </source>
</evidence>
<comment type="caution">
    <text evidence="2">The sequence shown here is derived from an EMBL/GenBank/DDBJ whole genome shotgun (WGS) entry which is preliminary data.</text>
</comment>
<dbReference type="PANTHER" id="PTHR24148:SF64">
    <property type="entry name" value="HETEROKARYON INCOMPATIBILITY DOMAIN-CONTAINING PROTEIN"/>
    <property type="match status" value="1"/>
</dbReference>
<dbReference type="Proteomes" id="UP001595075">
    <property type="component" value="Unassembled WGS sequence"/>
</dbReference>
<dbReference type="InterPro" id="IPR010730">
    <property type="entry name" value="HET"/>
</dbReference>
<gene>
    <name evidence="2" type="ORF">VTL71DRAFT_8981</name>
</gene>
<keyword evidence="3" id="KW-1185">Reference proteome</keyword>
<protein>
    <recommendedName>
        <fullName evidence="1">Heterokaryon incompatibility domain-containing protein</fullName>
    </recommendedName>
</protein>
<dbReference type="PANTHER" id="PTHR24148">
    <property type="entry name" value="ANKYRIN REPEAT DOMAIN-CONTAINING PROTEIN 39 HOMOLOG-RELATED"/>
    <property type="match status" value="1"/>
</dbReference>
<evidence type="ECO:0000313" key="2">
    <source>
        <dbReference type="EMBL" id="KAL2060929.1"/>
    </source>
</evidence>
<accession>A0ABR4BTE7</accession>
<dbReference type="Pfam" id="PF06985">
    <property type="entry name" value="HET"/>
    <property type="match status" value="1"/>
</dbReference>
<organism evidence="2 3">
    <name type="scientific">Oculimacula yallundae</name>
    <dbReference type="NCBI Taxonomy" id="86028"/>
    <lineage>
        <taxon>Eukaryota</taxon>
        <taxon>Fungi</taxon>
        <taxon>Dikarya</taxon>
        <taxon>Ascomycota</taxon>
        <taxon>Pezizomycotina</taxon>
        <taxon>Leotiomycetes</taxon>
        <taxon>Helotiales</taxon>
        <taxon>Ploettnerulaceae</taxon>
        <taxon>Oculimacula</taxon>
    </lineage>
</organism>
<proteinExistence type="predicted"/>
<dbReference type="InterPro" id="IPR052895">
    <property type="entry name" value="HetReg/Transcr_Mod"/>
</dbReference>
<reference evidence="2 3" key="1">
    <citation type="journal article" date="2024" name="Commun. Biol.">
        <title>Comparative genomic analysis of thermophilic fungi reveals convergent evolutionary adaptations and gene losses.</title>
        <authorList>
            <person name="Steindorff A.S."/>
            <person name="Aguilar-Pontes M.V."/>
            <person name="Robinson A.J."/>
            <person name="Andreopoulos B."/>
            <person name="LaButti K."/>
            <person name="Kuo A."/>
            <person name="Mondo S."/>
            <person name="Riley R."/>
            <person name="Otillar R."/>
            <person name="Haridas S."/>
            <person name="Lipzen A."/>
            <person name="Grimwood J."/>
            <person name="Schmutz J."/>
            <person name="Clum A."/>
            <person name="Reid I.D."/>
            <person name="Moisan M.C."/>
            <person name="Butler G."/>
            <person name="Nguyen T.T.M."/>
            <person name="Dewar K."/>
            <person name="Conant G."/>
            <person name="Drula E."/>
            <person name="Henrissat B."/>
            <person name="Hansel C."/>
            <person name="Singer S."/>
            <person name="Hutchinson M.I."/>
            <person name="de Vries R.P."/>
            <person name="Natvig D.O."/>
            <person name="Powell A.J."/>
            <person name="Tsang A."/>
            <person name="Grigoriev I.V."/>
        </authorList>
    </citation>
    <scope>NUCLEOTIDE SEQUENCE [LARGE SCALE GENOMIC DNA]</scope>
    <source>
        <strain evidence="2 3">CBS 494.80</strain>
    </source>
</reference>
<evidence type="ECO:0000313" key="3">
    <source>
        <dbReference type="Proteomes" id="UP001595075"/>
    </source>
</evidence>